<name>A0A1B2IEQ5_9CAUD</name>
<evidence type="ECO:0000313" key="1">
    <source>
        <dbReference type="EMBL" id="ANZ49729.1"/>
    </source>
</evidence>
<reference evidence="2" key="1">
    <citation type="submission" date="2016-06" db="EMBL/GenBank/DDBJ databases">
        <authorList>
            <person name="Berg J.A."/>
            <person name="Smith H.G."/>
            <person name="Hyde J.R."/>
            <person name="Merrill B.D."/>
            <person name="Sharma R."/>
            <person name="Breakwell D.P."/>
            <person name="Hope S."/>
            <person name="Grose J.H."/>
        </authorList>
    </citation>
    <scope>NUCLEOTIDE SEQUENCE [LARGE SCALE GENOMIC DNA]</scope>
</reference>
<sequence>MNQTGDLRVTLFYFFNQEKKMLTVDILNHEGKKLFDFDLSVTGGKVLEFAKACDRNETTAIKNKRSVRYSMVKKELDACLRGTLIAHHLARLNSLDPHFTFITHDYYR</sequence>
<accession>A0A1B2IEQ5</accession>
<keyword evidence="2" id="KW-1185">Reference proteome</keyword>
<proteinExistence type="predicted"/>
<gene>
    <name evidence="1" type="ORF">MACHINA_91</name>
</gene>
<dbReference type="EMBL" id="KX397370">
    <property type="protein sequence ID" value="ANZ49729.1"/>
    <property type="molecule type" value="Genomic_DNA"/>
</dbReference>
<protein>
    <submittedName>
        <fullName evidence="1">Uncharacterized protein</fullName>
    </submittedName>
</protein>
<dbReference type="Proteomes" id="UP000229939">
    <property type="component" value="Segment"/>
</dbReference>
<organism evidence="1 2">
    <name type="scientific">Erwinia phage Machina</name>
    <dbReference type="NCBI Taxonomy" id="1883375"/>
    <lineage>
        <taxon>Viruses</taxon>
        <taxon>Duplodnaviria</taxon>
        <taxon>Heunggongvirae</taxon>
        <taxon>Uroviricota</taxon>
        <taxon>Caudoviricetes</taxon>
        <taxon>Chimalliviridae</taxon>
        <taxon>Machinavirus</taxon>
        <taxon>Machinavirus machina</taxon>
    </lineage>
</organism>
<evidence type="ECO:0000313" key="2">
    <source>
        <dbReference type="Proteomes" id="UP000229939"/>
    </source>
</evidence>